<keyword evidence="5" id="KW-0804">Transcription</keyword>
<dbReference type="Pfam" id="PF04542">
    <property type="entry name" value="Sigma70_r2"/>
    <property type="match status" value="1"/>
</dbReference>
<comment type="caution">
    <text evidence="8">The sequence shown here is derived from an EMBL/GenBank/DDBJ whole genome shotgun (WGS) entry which is preliminary data.</text>
</comment>
<feature type="domain" description="RNA polymerase sigma-70 region 2" evidence="6">
    <location>
        <begin position="27"/>
        <end position="86"/>
    </location>
</feature>
<gene>
    <name evidence="8" type="ORF">DES52_1265</name>
</gene>
<organism evidence="8 9">
    <name type="scientific">Deinococcus yavapaiensis KR-236</name>
    <dbReference type="NCBI Taxonomy" id="694435"/>
    <lineage>
        <taxon>Bacteria</taxon>
        <taxon>Thermotogati</taxon>
        <taxon>Deinococcota</taxon>
        <taxon>Deinococci</taxon>
        <taxon>Deinococcales</taxon>
        <taxon>Deinococcaceae</taxon>
        <taxon>Deinococcus</taxon>
    </lineage>
</organism>
<dbReference type="Gene3D" id="1.10.10.10">
    <property type="entry name" value="Winged helix-like DNA-binding domain superfamily/Winged helix DNA-binding domain"/>
    <property type="match status" value="1"/>
</dbReference>
<dbReference type="CDD" id="cd06171">
    <property type="entry name" value="Sigma70_r4"/>
    <property type="match status" value="1"/>
</dbReference>
<evidence type="ECO:0000259" key="7">
    <source>
        <dbReference type="Pfam" id="PF08281"/>
    </source>
</evidence>
<feature type="domain" description="RNA polymerase sigma factor 70 region 4 type 2" evidence="7">
    <location>
        <begin position="122"/>
        <end position="174"/>
    </location>
</feature>
<dbReference type="InterPro" id="IPR013249">
    <property type="entry name" value="RNA_pol_sigma70_r4_t2"/>
</dbReference>
<dbReference type="SUPFAM" id="SSF88946">
    <property type="entry name" value="Sigma2 domain of RNA polymerase sigma factors"/>
    <property type="match status" value="1"/>
</dbReference>
<dbReference type="InterPro" id="IPR014284">
    <property type="entry name" value="RNA_pol_sigma-70_dom"/>
</dbReference>
<dbReference type="PANTHER" id="PTHR43133">
    <property type="entry name" value="RNA POLYMERASE ECF-TYPE SIGMA FACTO"/>
    <property type="match status" value="1"/>
</dbReference>
<evidence type="ECO:0000256" key="1">
    <source>
        <dbReference type="ARBA" id="ARBA00010641"/>
    </source>
</evidence>
<dbReference type="RefSeq" id="WP_245901211.1">
    <property type="nucleotide sequence ID" value="NZ_QJSX01000026.1"/>
</dbReference>
<dbReference type="InterPro" id="IPR013325">
    <property type="entry name" value="RNA_pol_sigma_r2"/>
</dbReference>
<dbReference type="InterPro" id="IPR036388">
    <property type="entry name" value="WH-like_DNA-bd_sf"/>
</dbReference>
<keyword evidence="3" id="KW-0731">Sigma factor</keyword>
<accession>A0A318S5J7</accession>
<dbReference type="Gene3D" id="1.10.1740.10">
    <property type="match status" value="1"/>
</dbReference>
<reference evidence="8 9" key="1">
    <citation type="submission" date="2018-06" db="EMBL/GenBank/DDBJ databases">
        <title>Genomic Encyclopedia of Type Strains, Phase IV (KMG-IV): sequencing the most valuable type-strain genomes for metagenomic binning, comparative biology and taxonomic classification.</title>
        <authorList>
            <person name="Goeker M."/>
        </authorList>
    </citation>
    <scope>NUCLEOTIDE SEQUENCE [LARGE SCALE GENOMIC DNA]</scope>
    <source>
        <strain evidence="8 9">DSM 18048</strain>
    </source>
</reference>
<dbReference type="PANTHER" id="PTHR43133:SF8">
    <property type="entry name" value="RNA POLYMERASE SIGMA FACTOR HI_1459-RELATED"/>
    <property type="match status" value="1"/>
</dbReference>
<evidence type="ECO:0000313" key="9">
    <source>
        <dbReference type="Proteomes" id="UP000248326"/>
    </source>
</evidence>
<evidence type="ECO:0000256" key="2">
    <source>
        <dbReference type="ARBA" id="ARBA00023015"/>
    </source>
</evidence>
<evidence type="ECO:0000256" key="3">
    <source>
        <dbReference type="ARBA" id="ARBA00023082"/>
    </source>
</evidence>
<protein>
    <submittedName>
        <fullName evidence="8">RNA polymerase RpoE-like sigma-24 subunit</fullName>
    </submittedName>
</protein>
<dbReference type="GO" id="GO:0016987">
    <property type="term" value="F:sigma factor activity"/>
    <property type="evidence" value="ECO:0007669"/>
    <property type="project" value="UniProtKB-KW"/>
</dbReference>
<evidence type="ECO:0000259" key="6">
    <source>
        <dbReference type="Pfam" id="PF04542"/>
    </source>
</evidence>
<name>A0A318S5J7_9DEIO</name>
<dbReference type="GO" id="GO:0006352">
    <property type="term" value="P:DNA-templated transcription initiation"/>
    <property type="evidence" value="ECO:0007669"/>
    <property type="project" value="InterPro"/>
</dbReference>
<dbReference type="InterPro" id="IPR039425">
    <property type="entry name" value="RNA_pol_sigma-70-like"/>
</dbReference>
<sequence>MNDSFESWTDAQLTVLARRDDAAFEALVRRHAPRVHAVAASMVGSGSADDVVQEVFLSVHKNLRNFRGDALFTTWLHRIALNACYKVLGAKETKATVPLDDILEPSAPHDPVRAGEAADLREKLSRALAQLPTDQREAVVLRELSGLEYAEIAEVLGVELGTVKSRINRGRTALKALLLRRGVTP</sequence>
<evidence type="ECO:0000256" key="4">
    <source>
        <dbReference type="ARBA" id="ARBA00023125"/>
    </source>
</evidence>
<keyword evidence="9" id="KW-1185">Reference proteome</keyword>
<evidence type="ECO:0000313" key="8">
    <source>
        <dbReference type="EMBL" id="PYE48939.1"/>
    </source>
</evidence>
<dbReference type="EMBL" id="QJSX01000026">
    <property type="protein sequence ID" value="PYE48939.1"/>
    <property type="molecule type" value="Genomic_DNA"/>
</dbReference>
<dbReference type="AlphaFoldDB" id="A0A318S5J7"/>
<dbReference type="NCBIfam" id="TIGR02937">
    <property type="entry name" value="sigma70-ECF"/>
    <property type="match status" value="1"/>
</dbReference>
<dbReference type="InterPro" id="IPR013324">
    <property type="entry name" value="RNA_pol_sigma_r3/r4-like"/>
</dbReference>
<dbReference type="Pfam" id="PF08281">
    <property type="entry name" value="Sigma70_r4_2"/>
    <property type="match status" value="1"/>
</dbReference>
<keyword evidence="4" id="KW-0238">DNA-binding</keyword>
<dbReference type="SUPFAM" id="SSF88659">
    <property type="entry name" value="Sigma3 and sigma4 domains of RNA polymerase sigma factors"/>
    <property type="match status" value="1"/>
</dbReference>
<evidence type="ECO:0000256" key="5">
    <source>
        <dbReference type="ARBA" id="ARBA00023163"/>
    </source>
</evidence>
<dbReference type="InterPro" id="IPR007627">
    <property type="entry name" value="RNA_pol_sigma70_r2"/>
</dbReference>
<comment type="similarity">
    <text evidence="1">Belongs to the sigma-70 factor family. ECF subfamily.</text>
</comment>
<dbReference type="Proteomes" id="UP000248326">
    <property type="component" value="Unassembled WGS sequence"/>
</dbReference>
<proteinExistence type="inferred from homology"/>
<dbReference type="GO" id="GO:0003677">
    <property type="term" value="F:DNA binding"/>
    <property type="evidence" value="ECO:0007669"/>
    <property type="project" value="UniProtKB-KW"/>
</dbReference>
<keyword evidence="2" id="KW-0805">Transcription regulation</keyword>